<comment type="similarity">
    <text evidence="2 6">Belongs to the glycosyl hydrolase 5 (cellulase A) family.</text>
</comment>
<feature type="domain" description="Glycoside hydrolase family 5" evidence="7">
    <location>
        <begin position="9"/>
        <end position="129"/>
    </location>
</feature>
<evidence type="ECO:0000256" key="1">
    <source>
        <dbReference type="ARBA" id="ARBA00000966"/>
    </source>
</evidence>
<dbReference type="Pfam" id="PF00150">
    <property type="entry name" value="Cellulase"/>
    <property type="match status" value="1"/>
</dbReference>
<evidence type="ECO:0000256" key="5">
    <source>
        <dbReference type="ARBA" id="ARBA00023295"/>
    </source>
</evidence>
<dbReference type="KEGG" id="pco:PHACADRAFT_194761"/>
<dbReference type="GO" id="GO:0009251">
    <property type="term" value="P:glucan catabolic process"/>
    <property type="evidence" value="ECO:0007669"/>
    <property type="project" value="TreeGrafter"/>
</dbReference>
<keyword evidence="4 6" id="KW-0378">Hydrolase</keyword>
<evidence type="ECO:0000259" key="7">
    <source>
        <dbReference type="Pfam" id="PF00150"/>
    </source>
</evidence>
<dbReference type="OrthoDB" id="5823761at2759"/>
<sequence>MAKDRCNAFDNGSFNVFRHPVGRQFLTDGERNGLIQVFLATNASCIINVHSYARWNGEIIGQSAPSNEIFASLWGSIASEYVNNGRQFQIIFGVIWVRSIQAAVTATRQAGAATQLIPLPGNDYTSAETFISDGSMFALGNGLHESRLLRPQAPRVGPLARSSPDLLEIDANGLRGQQHQDAFGLPSACLRPTCRIAFVQQYSDVFLGYVGRAADYFDSSYALCDVPTDTDDV</sequence>
<dbReference type="InParanoid" id="K5X313"/>
<dbReference type="GO" id="GO:0008810">
    <property type="term" value="F:cellulase activity"/>
    <property type="evidence" value="ECO:0007669"/>
    <property type="project" value="UniProtKB-EC"/>
</dbReference>
<accession>K5X313</accession>
<dbReference type="SUPFAM" id="SSF51445">
    <property type="entry name" value="(Trans)glycosidases"/>
    <property type="match status" value="1"/>
</dbReference>
<comment type="catalytic activity">
    <reaction evidence="1">
        <text>Endohydrolysis of (1-&gt;4)-beta-D-glucosidic linkages in cellulose, lichenin and cereal beta-D-glucans.</text>
        <dbReference type="EC" id="3.2.1.4"/>
    </reaction>
</comment>
<dbReference type="InterPro" id="IPR017853">
    <property type="entry name" value="GH"/>
</dbReference>
<dbReference type="EC" id="3.2.1.4" evidence="3"/>
<dbReference type="HOGENOM" id="CLU_029718_1_1_1"/>
<dbReference type="Proteomes" id="UP000008370">
    <property type="component" value="Unassembled WGS sequence"/>
</dbReference>
<evidence type="ECO:0000256" key="2">
    <source>
        <dbReference type="ARBA" id="ARBA00005641"/>
    </source>
</evidence>
<protein>
    <recommendedName>
        <fullName evidence="3">cellulase</fullName>
        <ecNumber evidence="3">3.2.1.4</ecNumber>
    </recommendedName>
</protein>
<dbReference type="GeneID" id="18911024"/>
<dbReference type="EMBL" id="JH930471">
    <property type="protein sequence ID" value="EKM57197.1"/>
    <property type="molecule type" value="Genomic_DNA"/>
</dbReference>
<evidence type="ECO:0000256" key="6">
    <source>
        <dbReference type="RuleBase" id="RU361153"/>
    </source>
</evidence>
<gene>
    <name evidence="8" type="ORF">PHACADRAFT_194761</name>
</gene>
<evidence type="ECO:0000256" key="4">
    <source>
        <dbReference type="ARBA" id="ARBA00022801"/>
    </source>
</evidence>
<dbReference type="AlphaFoldDB" id="K5X313"/>
<reference evidence="8 9" key="1">
    <citation type="journal article" date="2012" name="BMC Genomics">
        <title>Comparative genomics of the white-rot fungi, Phanerochaete carnosa and P. chrysosporium, to elucidate the genetic basis of the distinct wood types they colonize.</title>
        <authorList>
            <person name="Suzuki H."/>
            <person name="MacDonald J."/>
            <person name="Syed K."/>
            <person name="Salamov A."/>
            <person name="Hori C."/>
            <person name="Aerts A."/>
            <person name="Henrissat B."/>
            <person name="Wiebenga A."/>
            <person name="vanKuyk P.A."/>
            <person name="Barry K."/>
            <person name="Lindquist E."/>
            <person name="LaButti K."/>
            <person name="Lapidus A."/>
            <person name="Lucas S."/>
            <person name="Coutinho P."/>
            <person name="Gong Y."/>
            <person name="Samejima M."/>
            <person name="Mahadevan R."/>
            <person name="Abou-Zaid M."/>
            <person name="de Vries R.P."/>
            <person name="Igarashi K."/>
            <person name="Yadav J.S."/>
            <person name="Grigoriev I.V."/>
            <person name="Master E.R."/>
        </authorList>
    </citation>
    <scope>NUCLEOTIDE SEQUENCE [LARGE SCALE GENOMIC DNA]</scope>
    <source>
        <strain evidence="8 9">HHB-10118-sp</strain>
    </source>
</reference>
<dbReference type="PANTHER" id="PTHR34142">
    <property type="entry name" value="ENDO-BETA-1,4-GLUCANASE A"/>
    <property type="match status" value="1"/>
</dbReference>
<dbReference type="InterPro" id="IPR001547">
    <property type="entry name" value="Glyco_hydro_5"/>
</dbReference>
<name>K5X313_PHACS</name>
<dbReference type="Gene3D" id="3.20.20.80">
    <property type="entry name" value="Glycosidases"/>
    <property type="match status" value="1"/>
</dbReference>
<evidence type="ECO:0000256" key="3">
    <source>
        <dbReference type="ARBA" id="ARBA00012601"/>
    </source>
</evidence>
<evidence type="ECO:0000313" key="9">
    <source>
        <dbReference type="Proteomes" id="UP000008370"/>
    </source>
</evidence>
<evidence type="ECO:0000313" key="8">
    <source>
        <dbReference type="EMBL" id="EKM57197.1"/>
    </source>
</evidence>
<dbReference type="RefSeq" id="XP_007395018.1">
    <property type="nucleotide sequence ID" value="XM_007394956.1"/>
</dbReference>
<keyword evidence="9" id="KW-1185">Reference proteome</keyword>
<keyword evidence="5 6" id="KW-0326">Glycosidase</keyword>
<dbReference type="STRING" id="650164.K5X313"/>
<organism evidence="8 9">
    <name type="scientific">Phanerochaete carnosa (strain HHB-10118-sp)</name>
    <name type="common">White-rot fungus</name>
    <name type="synonym">Peniophora carnosa</name>
    <dbReference type="NCBI Taxonomy" id="650164"/>
    <lineage>
        <taxon>Eukaryota</taxon>
        <taxon>Fungi</taxon>
        <taxon>Dikarya</taxon>
        <taxon>Basidiomycota</taxon>
        <taxon>Agaricomycotina</taxon>
        <taxon>Agaricomycetes</taxon>
        <taxon>Polyporales</taxon>
        <taxon>Phanerochaetaceae</taxon>
        <taxon>Phanerochaete</taxon>
    </lineage>
</organism>
<proteinExistence type="inferred from homology"/>
<dbReference type="PANTHER" id="PTHR34142:SF5">
    <property type="entry name" value="CBM1 DOMAIN-CONTAINING PROTEIN"/>
    <property type="match status" value="1"/>
</dbReference>